<dbReference type="STRING" id="575540.Isop_2352"/>
<evidence type="ECO:0000313" key="2">
    <source>
        <dbReference type="Proteomes" id="UP000008631"/>
    </source>
</evidence>
<dbReference type="AlphaFoldDB" id="E8R6L8"/>
<sequence>MFLPPDRFCIPSNPSPTLEGAAIVPHPSPLRLPVLPIWASVAAPPSANRRWTWSGLARWVSVGVAMLSLGCSEEWAEERPPTTWLEGRALVAGVPLTRGWVELSPVPGTVGTFRSGRIGSDGRFRVDGLTVGRHSARIVHPPAGVMIPPVAYQLGSPLVVEVRAPGPNRMDLDFFGLTARPWGDSEP</sequence>
<dbReference type="KEGG" id="ipa:Isop_2352"/>
<dbReference type="HOGENOM" id="CLU_1445875_0_0_0"/>
<dbReference type="EMBL" id="CP002353">
    <property type="protein sequence ID" value="ADV62929.1"/>
    <property type="molecule type" value="Genomic_DNA"/>
</dbReference>
<evidence type="ECO:0008006" key="3">
    <source>
        <dbReference type="Google" id="ProtNLM"/>
    </source>
</evidence>
<accession>E8R6L8</accession>
<evidence type="ECO:0000313" key="1">
    <source>
        <dbReference type="EMBL" id="ADV62929.1"/>
    </source>
</evidence>
<reference evidence="1 2" key="2">
    <citation type="journal article" date="2011" name="Stand. Genomic Sci.">
        <title>Complete genome sequence of Isosphaera pallida type strain (IS1B).</title>
        <authorList>
            <consortium name="US DOE Joint Genome Institute (JGI-PGF)"/>
            <person name="Goker M."/>
            <person name="Cleland D."/>
            <person name="Saunders E."/>
            <person name="Lapidus A."/>
            <person name="Nolan M."/>
            <person name="Lucas S."/>
            <person name="Hammon N."/>
            <person name="Deshpande S."/>
            <person name="Cheng J.F."/>
            <person name="Tapia R."/>
            <person name="Han C."/>
            <person name="Goodwin L."/>
            <person name="Pitluck S."/>
            <person name="Liolios K."/>
            <person name="Pagani I."/>
            <person name="Ivanova N."/>
            <person name="Mavromatis K."/>
            <person name="Pati A."/>
            <person name="Chen A."/>
            <person name="Palaniappan K."/>
            <person name="Land M."/>
            <person name="Hauser L."/>
            <person name="Chang Y.J."/>
            <person name="Jeffries C.D."/>
            <person name="Detter J.C."/>
            <person name="Beck B."/>
            <person name="Woyke T."/>
            <person name="Bristow J."/>
            <person name="Eisen J.A."/>
            <person name="Markowitz V."/>
            <person name="Hugenholtz P."/>
            <person name="Kyrpides N.C."/>
            <person name="Klenk H.P."/>
        </authorList>
    </citation>
    <scope>NUCLEOTIDE SEQUENCE [LARGE SCALE GENOMIC DNA]</scope>
    <source>
        <strain evidence="2">ATCC 43644 / DSM 9630 / IS1B</strain>
    </source>
</reference>
<proteinExistence type="predicted"/>
<name>E8R6L8_ISOPI</name>
<dbReference type="InParanoid" id="E8R6L8"/>
<protein>
    <recommendedName>
        <fullName evidence="3">Carboxypeptidase regulatory-like domain-containing protein</fullName>
    </recommendedName>
</protein>
<gene>
    <name evidence="1" type="ordered locus">Isop_2352</name>
</gene>
<organism evidence="1 2">
    <name type="scientific">Isosphaera pallida (strain ATCC 43644 / DSM 9630 / IS1B)</name>
    <dbReference type="NCBI Taxonomy" id="575540"/>
    <lineage>
        <taxon>Bacteria</taxon>
        <taxon>Pseudomonadati</taxon>
        <taxon>Planctomycetota</taxon>
        <taxon>Planctomycetia</taxon>
        <taxon>Isosphaerales</taxon>
        <taxon>Isosphaeraceae</taxon>
        <taxon>Isosphaera</taxon>
    </lineage>
</organism>
<reference key="1">
    <citation type="submission" date="2010-11" db="EMBL/GenBank/DDBJ databases">
        <title>The complete sequence of chromosome of Isophaera pallida ATCC 43644.</title>
        <authorList>
            <consortium name="US DOE Joint Genome Institute (JGI-PGF)"/>
            <person name="Lucas S."/>
            <person name="Copeland A."/>
            <person name="Lapidus A."/>
            <person name="Bruce D."/>
            <person name="Goodwin L."/>
            <person name="Pitluck S."/>
            <person name="Kyrpides N."/>
            <person name="Mavromatis K."/>
            <person name="Pagani I."/>
            <person name="Ivanova N."/>
            <person name="Saunders E."/>
            <person name="Brettin T."/>
            <person name="Detter J.C."/>
            <person name="Han C."/>
            <person name="Tapia R."/>
            <person name="Land M."/>
            <person name="Hauser L."/>
            <person name="Markowitz V."/>
            <person name="Cheng J.-F."/>
            <person name="Hugenholtz P."/>
            <person name="Woyke T."/>
            <person name="Wu D."/>
            <person name="Eisen J.A."/>
        </authorList>
    </citation>
    <scope>NUCLEOTIDE SEQUENCE</scope>
    <source>
        <strain>ATCC 43644</strain>
    </source>
</reference>
<keyword evidence="2" id="KW-1185">Reference proteome</keyword>
<dbReference type="Proteomes" id="UP000008631">
    <property type="component" value="Chromosome"/>
</dbReference>